<dbReference type="InterPro" id="IPR007298">
    <property type="entry name" value="Cu-R_lipoprotein_NlpE"/>
</dbReference>
<reference evidence="3" key="1">
    <citation type="journal article" date="2019" name="Int. J. Syst. Evol. Microbiol.">
        <title>The Global Catalogue of Microorganisms (GCM) 10K type strain sequencing project: providing services to taxonomists for standard genome sequencing and annotation.</title>
        <authorList>
            <consortium name="The Broad Institute Genomics Platform"/>
            <consortium name="The Broad Institute Genome Sequencing Center for Infectious Disease"/>
            <person name="Wu L."/>
            <person name="Ma J."/>
        </authorList>
    </citation>
    <scope>NUCLEOTIDE SEQUENCE [LARGE SCALE GENOMIC DNA]</scope>
    <source>
        <strain evidence="3">KCTC 32998</strain>
    </source>
</reference>
<dbReference type="EMBL" id="BMZI01000005">
    <property type="protein sequence ID" value="GHB23356.1"/>
    <property type="molecule type" value="Genomic_DNA"/>
</dbReference>
<dbReference type="Gene3D" id="2.40.128.640">
    <property type="match status" value="1"/>
</dbReference>
<gene>
    <name evidence="2" type="ORF">GCM10009038_22680</name>
</gene>
<evidence type="ECO:0008006" key="4">
    <source>
        <dbReference type="Google" id="ProtNLM"/>
    </source>
</evidence>
<evidence type="ECO:0000313" key="2">
    <source>
        <dbReference type="EMBL" id="GHB23356.1"/>
    </source>
</evidence>
<protein>
    <recommendedName>
        <fullName evidence="4">Copper resistance protein NlpE</fullName>
    </recommendedName>
</protein>
<proteinExistence type="predicted"/>
<organism evidence="2 3">
    <name type="scientific">Salinicola rhizosphaerae</name>
    <dbReference type="NCBI Taxonomy" id="1443141"/>
    <lineage>
        <taxon>Bacteria</taxon>
        <taxon>Pseudomonadati</taxon>
        <taxon>Pseudomonadota</taxon>
        <taxon>Gammaproteobacteria</taxon>
        <taxon>Oceanospirillales</taxon>
        <taxon>Halomonadaceae</taxon>
        <taxon>Salinicola</taxon>
    </lineage>
</organism>
<keyword evidence="3" id="KW-1185">Reference proteome</keyword>
<evidence type="ECO:0000313" key="3">
    <source>
        <dbReference type="Proteomes" id="UP000646745"/>
    </source>
</evidence>
<accession>A0ABQ3E277</accession>
<evidence type="ECO:0000256" key="1">
    <source>
        <dbReference type="SAM" id="MobiDB-lite"/>
    </source>
</evidence>
<sequence length="151" mass="16496">MSACASGPPTEVNYVRATERFEGTLPCTDCQGIDTDLIIKRDAITGAPAGFYLHEVRIDAPGGERVNTSWGNWSQNLDVTDFKRQLYVLRPEVGNARVFVPLESGDLQPLSADGAPLVDDEGADVELERLTPSLSETATRDEKQTDQERDG</sequence>
<comment type="caution">
    <text evidence="2">The sequence shown here is derived from an EMBL/GenBank/DDBJ whole genome shotgun (WGS) entry which is preliminary data.</text>
</comment>
<feature type="compositionally biased region" description="Basic and acidic residues" evidence="1">
    <location>
        <begin position="138"/>
        <end position="151"/>
    </location>
</feature>
<name>A0ABQ3E277_9GAMM</name>
<dbReference type="Pfam" id="PF04170">
    <property type="entry name" value="NlpE"/>
    <property type="match status" value="1"/>
</dbReference>
<dbReference type="Proteomes" id="UP000646745">
    <property type="component" value="Unassembled WGS sequence"/>
</dbReference>
<feature type="region of interest" description="Disordered" evidence="1">
    <location>
        <begin position="128"/>
        <end position="151"/>
    </location>
</feature>